<evidence type="ECO:0000256" key="2">
    <source>
        <dbReference type="ARBA" id="ARBA00022475"/>
    </source>
</evidence>
<dbReference type="GO" id="GO:0005524">
    <property type="term" value="F:ATP binding"/>
    <property type="evidence" value="ECO:0007669"/>
    <property type="project" value="InterPro"/>
</dbReference>
<evidence type="ECO:0000313" key="8">
    <source>
        <dbReference type="Proteomes" id="UP000250275"/>
    </source>
</evidence>
<dbReference type="Proteomes" id="UP000250275">
    <property type="component" value="Unassembled WGS sequence"/>
</dbReference>
<accession>A0A310S7U7</accession>
<dbReference type="InterPro" id="IPR050510">
    <property type="entry name" value="Cation_transp_ATPase_P-type"/>
</dbReference>
<evidence type="ECO:0000256" key="4">
    <source>
        <dbReference type="ARBA" id="ARBA00022989"/>
    </source>
</evidence>
<dbReference type="SUPFAM" id="SSF81665">
    <property type="entry name" value="Calcium ATPase, transmembrane domain M"/>
    <property type="match status" value="1"/>
</dbReference>
<comment type="subcellular location">
    <subcellularLocation>
        <location evidence="1">Cell membrane</location>
        <topology evidence="1">Multi-pass membrane protein</topology>
    </subcellularLocation>
</comment>
<reference evidence="7 8" key="1">
    <citation type="submission" date="2015-07" db="EMBL/GenBank/DDBJ databases">
        <title>The genome of Eufriesea mexicana.</title>
        <authorList>
            <person name="Pan H."/>
            <person name="Kapheim K."/>
        </authorList>
    </citation>
    <scope>NUCLEOTIDE SEQUENCE [LARGE SCALE GENOMIC DNA]</scope>
    <source>
        <strain evidence="7">0111107269</strain>
        <tissue evidence="7">Whole body</tissue>
    </source>
</reference>
<keyword evidence="8" id="KW-1185">Reference proteome</keyword>
<dbReference type="SUPFAM" id="SSF56784">
    <property type="entry name" value="HAD-like"/>
    <property type="match status" value="1"/>
</dbReference>
<dbReference type="InterPro" id="IPR023214">
    <property type="entry name" value="HAD_sf"/>
</dbReference>
<evidence type="ECO:0000256" key="1">
    <source>
        <dbReference type="ARBA" id="ARBA00004651"/>
    </source>
</evidence>
<gene>
    <name evidence="7" type="ORF">WN48_01245</name>
</gene>
<dbReference type="Gene3D" id="2.70.150.10">
    <property type="entry name" value="Calcium-transporting ATPase, cytoplasmic transduction domain A"/>
    <property type="match status" value="1"/>
</dbReference>
<keyword evidence="4 6" id="KW-1133">Transmembrane helix</keyword>
<dbReference type="PANTHER" id="PTHR43294">
    <property type="entry name" value="SODIUM/POTASSIUM-TRANSPORTING ATPASE SUBUNIT ALPHA"/>
    <property type="match status" value="1"/>
</dbReference>
<evidence type="ECO:0000313" key="7">
    <source>
        <dbReference type="EMBL" id="OAD52528.1"/>
    </source>
</evidence>
<dbReference type="AlphaFoldDB" id="A0A310S7U7"/>
<organism evidence="7 8">
    <name type="scientific">Eufriesea mexicana</name>
    <dbReference type="NCBI Taxonomy" id="516756"/>
    <lineage>
        <taxon>Eukaryota</taxon>
        <taxon>Metazoa</taxon>
        <taxon>Ecdysozoa</taxon>
        <taxon>Arthropoda</taxon>
        <taxon>Hexapoda</taxon>
        <taxon>Insecta</taxon>
        <taxon>Pterygota</taxon>
        <taxon>Neoptera</taxon>
        <taxon>Endopterygota</taxon>
        <taxon>Hymenoptera</taxon>
        <taxon>Apocrita</taxon>
        <taxon>Aculeata</taxon>
        <taxon>Apoidea</taxon>
        <taxon>Anthophila</taxon>
        <taxon>Apidae</taxon>
        <taxon>Eufriesea</taxon>
    </lineage>
</organism>
<keyword evidence="3 6" id="KW-0812">Transmembrane</keyword>
<dbReference type="InterPro" id="IPR023299">
    <property type="entry name" value="ATPase_P-typ_cyto_dom_N"/>
</dbReference>
<proteinExistence type="predicted"/>
<sequence>MCTSAATCRSLGSEYAAAKTDQFGKITKLLREENEPQTSLGRQMPFSNRVTSVFALLFGSALFLLQYFVIKVPAINASIFGAALTISVIHEGLQVVLTASLSLGSSRMVDTICPDKTETLTQNKRTAKEYYLTKPVNDSTDFKKKTKQEQLFLDCLAPFNHSDVSRSRTIEDLFNANIGQYRVFASVAPERKVKIVKALQSHNIVVCVTDNGVNDAPSLKAADIGVAICITPADVPKQSSQVLIPDDNFAIIVDATEDGPIV</sequence>
<dbReference type="GO" id="GO:0016887">
    <property type="term" value="F:ATP hydrolysis activity"/>
    <property type="evidence" value="ECO:0007669"/>
    <property type="project" value="InterPro"/>
</dbReference>
<dbReference type="PRINTS" id="PR00120">
    <property type="entry name" value="HATPASE"/>
</dbReference>
<keyword evidence="5 6" id="KW-0472">Membrane</keyword>
<dbReference type="Gene3D" id="1.20.1110.10">
    <property type="entry name" value="Calcium-transporting ATPase, transmembrane domain"/>
    <property type="match status" value="1"/>
</dbReference>
<dbReference type="Gene3D" id="3.40.1110.10">
    <property type="entry name" value="Calcium-transporting ATPase, cytoplasmic domain N"/>
    <property type="match status" value="1"/>
</dbReference>
<evidence type="ECO:0000256" key="3">
    <source>
        <dbReference type="ARBA" id="ARBA00022692"/>
    </source>
</evidence>
<dbReference type="InterPro" id="IPR023298">
    <property type="entry name" value="ATPase_P-typ_TM_dom_sf"/>
</dbReference>
<feature type="transmembrane region" description="Helical" evidence="6">
    <location>
        <begin position="50"/>
        <end position="69"/>
    </location>
</feature>
<dbReference type="GO" id="GO:0005886">
    <property type="term" value="C:plasma membrane"/>
    <property type="evidence" value="ECO:0007669"/>
    <property type="project" value="UniProtKB-SubCell"/>
</dbReference>
<evidence type="ECO:0000256" key="6">
    <source>
        <dbReference type="SAM" id="Phobius"/>
    </source>
</evidence>
<dbReference type="EMBL" id="KQ771952">
    <property type="protein sequence ID" value="OAD52528.1"/>
    <property type="molecule type" value="Genomic_DNA"/>
</dbReference>
<dbReference type="InterPro" id="IPR001757">
    <property type="entry name" value="P_typ_ATPase"/>
</dbReference>
<keyword evidence="2" id="KW-1003">Cell membrane</keyword>
<dbReference type="PANTHER" id="PTHR43294:SF21">
    <property type="entry name" value="CATION TRANSPORTING ATPASE"/>
    <property type="match status" value="1"/>
</dbReference>
<dbReference type="Gene3D" id="3.40.50.1000">
    <property type="entry name" value="HAD superfamily/HAD-like"/>
    <property type="match status" value="2"/>
</dbReference>
<name>A0A310S7U7_9HYME</name>
<dbReference type="InterPro" id="IPR036412">
    <property type="entry name" value="HAD-like_sf"/>
</dbReference>
<protein>
    <submittedName>
        <fullName evidence="7">Putative calcium-transporting ATPase</fullName>
    </submittedName>
</protein>
<evidence type="ECO:0000256" key="5">
    <source>
        <dbReference type="ARBA" id="ARBA00023136"/>
    </source>
</evidence>